<evidence type="ECO:0000256" key="6">
    <source>
        <dbReference type="ARBA" id="ARBA00022989"/>
    </source>
</evidence>
<dbReference type="Proteomes" id="UP000642819">
    <property type="component" value="Unassembled WGS sequence"/>
</dbReference>
<evidence type="ECO:0000256" key="9">
    <source>
        <dbReference type="ARBA" id="ARBA00023209"/>
    </source>
</evidence>
<dbReference type="PIRSF" id="PIRSF000847">
    <property type="entry name" value="Phos_ph_gly_syn"/>
    <property type="match status" value="1"/>
</dbReference>
<evidence type="ECO:0000256" key="13">
    <source>
        <dbReference type="SAM" id="Phobius"/>
    </source>
</evidence>
<dbReference type="EMBL" id="BMXK01000007">
    <property type="protein sequence ID" value="GHD07331.1"/>
    <property type="molecule type" value="Genomic_DNA"/>
</dbReference>
<keyword evidence="10" id="KW-1208">Phospholipid metabolism</keyword>
<evidence type="ECO:0000256" key="12">
    <source>
        <dbReference type="RuleBase" id="RU003750"/>
    </source>
</evidence>
<reference evidence="15" key="1">
    <citation type="journal article" date="2019" name="Int. J. Syst. Evol. Microbiol.">
        <title>The Global Catalogue of Microorganisms (GCM) 10K type strain sequencing project: providing services to taxonomists for standard genome sequencing and annotation.</title>
        <authorList>
            <consortium name="The Broad Institute Genomics Platform"/>
            <consortium name="The Broad Institute Genome Sequencing Center for Infectious Disease"/>
            <person name="Wu L."/>
            <person name="Ma J."/>
        </authorList>
    </citation>
    <scope>NUCLEOTIDE SEQUENCE [LARGE SCALE GENOMIC DNA]</scope>
    <source>
        <strain evidence="15">KCTC 19466</strain>
    </source>
</reference>
<keyword evidence="4 12" id="KW-0808">Transferase</keyword>
<comment type="subcellular location">
    <subcellularLocation>
        <location evidence="1">Membrane</location>
        <topology evidence="1">Multi-pass membrane protein</topology>
    </subcellularLocation>
</comment>
<dbReference type="InterPro" id="IPR048254">
    <property type="entry name" value="CDP_ALCOHOL_P_TRANSF_CS"/>
</dbReference>
<gene>
    <name evidence="14" type="primary">pgsA</name>
    <name evidence="14" type="ORF">GCM10008096_17980</name>
</gene>
<keyword evidence="7" id="KW-0443">Lipid metabolism</keyword>
<accession>A0ABQ3GHQ4</accession>
<keyword evidence="6 13" id="KW-1133">Transmembrane helix</keyword>
<dbReference type="Pfam" id="PF01066">
    <property type="entry name" value="CDP-OH_P_transf"/>
    <property type="match status" value="1"/>
</dbReference>
<evidence type="ECO:0000256" key="2">
    <source>
        <dbReference type="ARBA" id="ARBA00010441"/>
    </source>
</evidence>
<evidence type="ECO:0000256" key="11">
    <source>
        <dbReference type="NCBIfam" id="TIGR00560"/>
    </source>
</evidence>
<organism evidence="14 15">
    <name type="scientific">Zhihengliuella salsuginis</name>
    <dbReference type="NCBI Taxonomy" id="578222"/>
    <lineage>
        <taxon>Bacteria</taxon>
        <taxon>Bacillati</taxon>
        <taxon>Actinomycetota</taxon>
        <taxon>Actinomycetes</taxon>
        <taxon>Micrococcales</taxon>
        <taxon>Micrococcaceae</taxon>
        <taxon>Zhihengliuella</taxon>
    </lineage>
</organism>
<evidence type="ECO:0000256" key="3">
    <source>
        <dbReference type="ARBA" id="ARBA00022516"/>
    </source>
</evidence>
<dbReference type="PANTHER" id="PTHR14269:SF52">
    <property type="entry name" value="PHOSPHATIDYLGLYCEROPHOSPHATE SYNTHASE-RELATED"/>
    <property type="match status" value="1"/>
</dbReference>
<dbReference type="NCBIfam" id="TIGR00560">
    <property type="entry name" value="pgsA"/>
    <property type="match status" value="1"/>
</dbReference>
<feature type="transmembrane region" description="Helical" evidence="13">
    <location>
        <begin position="89"/>
        <end position="108"/>
    </location>
</feature>
<keyword evidence="15" id="KW-1185">Reference proteome</keyword>
<evidence type="ECO:0000313" key="15">
    <source>
        <dbReference type="Proteomes" id="UP000642819"/>
    </source>
</evidence>
<evidence type="ECO:0000256" key="5">
    <source>
        <dbReference type="ARBA" id="ARBA00022692"/>
    </source>
</evidence>
<dbReference type="EC" id="2.7.8.5" evidence="11"/>
<sequence length="199" mass="22101">MTSPDEKPVPTLNIANILTMLRIVMVPLFAWFYVLDVVGGQPQYEGWRWAAVAMFALAMYTDKLDGDIARSRGLITDFGKIADPIADKLLTGAALVLFSICGELSWWATGIILVREWGITAMRFVVIRYSVMPASRGGKVKTVTQALAILLYLLPVTHMFDWLGIIAAIVMWAAVALTLVTGLDYIVQAVRLRKQGRRE</sequence>
<comment type="caution">
    <text evidence="14">The sequence shown here is derived from an EMBL/GenBank/DDBJ whole genome shotgun (WGS) entry which is preliminary data.</text>
</comment>
<keyword evidence="9" id="KW-0594">Phospholipid biosynthesis</keyword>
<evidence type="ECO:0000256" key="4">
    <source>
        <dbReference type="ARBA" id="ARBA00022679"/>
    </source>
</evidence>
<name>A0ABQ3GHQ4_9MICC</name>
<keyword evidence="3" id="KW-0444">Lipid biosynthesis</keyword>
<dbReference type="InterPro" id="IPR043130">
    <property type="entry name" value="CDP-OH_PTrfase_TM_dom"/>
</dbReference>
<dbReference type="PROSITE" id="PS00379">
    <property type="entry name" value="CDP_ALCOHOL_P_TRANSF"/>
    <property type="match status" value="1"/>
</dbReference>
<keyword evidence="8 13" id="KW-0472">Membrane</keyword>
<dbReference type="InterPro" id="IPR050324">
    <property type="entry name" value="CDP-alcohol_PTase-I"/>
</dbReference>
<dbReference type="Gene3D" id="1.20.120.1760">
    <property type="match status" value="1"/>
</dbReference>
<comment type="similarity">
    <text evidence="2 12">Belongs to the CDP-alcohol phosphatidyltransferase class-I family.</text>
</comment>
<feature type="transmembrane region" description="Helical" evidence="13">
    <location>
        <begin position="12"/>
        <end position="34"/>
    </location>
</feature>
<dbReference type="RefSeq" id="WP_189349820.1">
    <property type="nucleotide sequence ID" value="NZ_BMXK01000007.1"/>
</dbReference>
<evidence type="ECO:0000256" key="8">
    <source>
        <dbReference type="ARBA" id="ARBA00023136"/>
    </source>
</evidence>
<dbReference type="InterPro" id="IPR000462">
    <property type="entry name" value="CDP-OH_P_trans"/>
</dbReference>
<evidence type="ECO:0000256" key="1">
    <source>
        <dbReference type="ARBA" id="ARBA00004141"/>
    </source>
</evidence>
<dbReference type="PANTHER" id="PTHR14269">
    <property type="entry name" value="CDP-DIACYLGLYCEROL--GLYCEROL-3-PHOSPHATE 3-PHOSPHATIDYLTRANSFERASE-RELATED"/>
    <property type="match status" value="1"/>
</dbReference>
<proteinExistence type="inferred from homology"/>
<dbReference type="InterPro" id="IPR004570">
    <property type="entry name" value="Phosphatidylglycerol_P_synth"/>
</dbReference>
<evidence type="ECO:0000313" key="14">
    <source>
        <dbReference type="EMBL" id="GHD07331.1"/>
    </source>
</evidence>
<evidence type="ECO:0000256" key="7">
    <source>
        <dbReference type="ARBA" id="ARBA00023098"/>
    </source>
</evidence>
<keyword evidence="5 13" id="KW-0812">Transmembrane</keyword>
<feature type="transmembrane region" description="Helical" evidence="13">
    <location>
        <begin position="143"/>
        <end position="160"/>
    </location>
</feature>
<evidence type="ECO:0000256" key="10">
    <source>
        <dbReference type="ARBA" id="ARBA00023264"/>
    </source>
</evidence>
<protein>
    <recommendedName>
        <fullName evidence="11">CDP-diacylglycerol--glycerol-3-phosphate 3-phosphatidyltransferase</fullName>
        <ecNumber evidence="11">2.7.8.5</ecNumber>
    </recommendedName>
</protein>
<feature type="transmembrane region" description="Helical" evidence="13">
    <location>
        <begin position="166"/>
        <end position="187"/>
    </location>
</feature>